<evidence type="ECO:0000256" key="1">
    <source>
        <dbReference type="ARBA" id="ARBA00022737"/>
    </source>
</evidence>
<dbReference type="Gene3D" id="3.40.50.300">
    <property type="entry name" value="P-loop containing nucleotide triphosphate hydrolases"/>
    <property type="match status" value="2"/>
</dbReference>
<evidence type="ECO:0000259" key="7">
    <source>
        <dbReference type="PROSITE" id="PS51903"/>
    </source>
</evidence>
<dbReference type="SMART" id="SM00382">
    <property type="entry name" value="AAA"/>
    <property type="match status" value="2"/>
</dbReference>
<evidence type="ECO:0000256" key="6">
    <source>
        <dbReference type="SAM" id="MobiDB-lite"/>
    </source>
</evidence>
<sequence length="861" mass="95355">MNDQFTAMAEDALRLAKKTARNLKLNYVGTEHILMGLILEDGSVASRILVDNGIDESRMMDMIKDLIVPGSSVRTLDRDGFSPRAEKVLEDSHIMSERFKADKTGTEHILLALIKEGENVAVRLISTLNVPVQKIYAETLAAMGEDPNLVKEDLGRKVNPRGGRKGSILAQYSRDMTALAREKKLDPVVGREREIQRVIQILSRRTKNNPCLIGEPGVGKTAVVEGLAQRIVSGNVPFTVQDKRLVTLDLSGMIAGSKYRGEFEERIKKVIKEVIDDGNIILFVDEMHTLIGAGGAEGAIDASNILKPSLARGEIQMIGATTITEYRKYVEKDAALERRFQPVNVDEPTKEEAEEILKGVVGKYEEHHRVKITPEAIKAAVDLSERYINDRNLPDKAIDLIDEAASAVRLHAVGISPKLKEIEDGIAEYDLKIENALKNDDFDLAGQLNSEQKKLISKYSRVKNADKKKVNSEGLVVNENDIAEVVAQWTRIPVKKIAEKESEKLLKLESVLHKRVIGQEEAVSAISKAIRRGRVGLQDPNRPIGSFLFLGPTGVGKTELSKALAEAMFGDENALIRVDMSEYMEGHSVSKMIGSPPGYVGYDEGGQLSEKVRRHPYSVILFDEIEKAHPDIFNVLLQVLDDGHITDAKGRKVSFKNTILIMTSNVGAQKIVDPKKLGFGAGDDAKKDYEDMKSGVMEEVKRLFKPEFINRIDEIQVFHTLTEKEMMDIVTLLSRNLSKRCKEQMNINLTISPAVKKFLIEKHSDAKMGARPLKRAIQSSIEDAMAEELLKGNIKAGSDVTVSLKDKKIVFVSADGKKTSVKKVTVKTTKAKKPLKTKTSVKTKKPASKTSIKSAKKTSKK</sequence>
<name>A0A1G5AJQ5_9FIRM</name>
<keyword evidence="1 5" id="KW-0677">Repeat</keyword>
<dbReference type="GO" id="GO:0006508">
    <property type="term" value="P:proteolysis"/>
    <property type="evidence" value="ECO:0007669"/>
    <property type="project" value="UniProtKB-KW"/>
</dbReference>
<reference evidence="9" key="1">
    <citation type="submission" date="2016-10" db="EMBL/GenBank/DDBJ databases">
        <authorList>
            <person name="Varghese N."/>
            <person name="Submissions S."/>
        </authorList>
    </citation>
    <scope>NUCLEOTIDE SEQUENCE [LARGE SCALE GENOMIC DNA]</scope>
    <source>
        <strain evidence="9">XBD2006</strain>
    </source>
</reference>
<dbReference type="Gene3D" id="4.10.860.10">
    <property type="entry name" value="UVR domain"/>
    <property type="match status" value="1"/>
</dbReference>
<dbReference type="STRING" id="185008.bhn_I0747"/>
<dbReference type="InterPro" id="IPR003959">
    <property type="entry name" value="ATPase_AAA_core"/>
</dbReference>
<dbReference type="EMBL" id="FMUR01000003">
    <property type="protein sequence ID" value="SCX78126.1"/>
    <property type="molecule type" value="Genomic_DNA"/>
</dbReference>
<dbReference type="InterPro" id="IPR003593">
    <property type="entry name" value="AAA+_ATPase"/>
</dbReference>
<organism evidence="8 9">
    <name type="scientific">Butyrivibrio hungatei</name>
    <dbReference type="NCBI Taxonomy" id="185008"/>
    <lineage>
        <taxon>Bacteria</taxon>
        <taxon>Bacillati</taxon>
        <taxon>Bacillota</taxon>
        <taxon>Clostridia</taxon>
        <taxon>Lachnospirales</taxon>
        <taxon>Lachnospiraceae</taxon>
        <taxon>Butyrivibrio</taxon>
    </lineage>
</organism>
<feature type="domain" description="Clp R" evidence="7">
    <location>
        <begin position="1"/>
        <end position="145"/>
    </location>
</feature>
<evidence type="ECO:0000256" key="4">
    <source>
        <dbReference type="ARBA" id="ARBA00023186"/>
    </source>
</evidence>
<dbReference type="PANTHER" id="PTHR11638">
    <property type="entry name" value="ATP-DEPENDENT CLP PROTEASE"/>
    <property type="match status" value="1"/>
</dbReference>
<dbReference type="InterPro" id="IPR041546">
    <property type="entry name" value="ClpA/ClpB_AAA_lid"/>
</dbReference>
<dbReference type="InterPro" id="IPR004176">
    <property type="entry name" value="Clp_R_N"/>
</dbReference>
<proteinExistence type="predicted"/>
<dbReference type="FunFam" id="3.40.50.300:FF:000025">
    <property type="entry name" value="ATP-dependent Clp protease subunit"/>
    <property type="match status" value="1"/>
</dbReference>
<dbReference type="Pfam" id="PF00004">
    <property type="entry name" value="AAA"/>
    <property type="match status" value="1"/>
</dbReference>
<dbReference type="SUPFAM" id="SSF52540">
    <property type="entry name" value="P-loop containing nucleoside triphosphate hydrolases"/>
    <property type="match status" value="2"/>
</dbReference>
<dbReference type="SUPFAM" id="SSF81923">
    <property type="entry name" value="Double Clp-N motif"/>
    <property type="match status" value="1"/>
</dbReference>
<accession>A0A1G5AJQ5</accession>
<dbReference type="GO" id="GO:0008233">
    <property type="term" value="F:peptidase activity"/>
    <property type="evidence" value="ECO:0007669"/>
    <property type="project" value="UniProtKB-KW"/>
</dbReference>
<dbReference type="GO" id="GO:0016887">
    <property type="term" value="F:ATP hydrolysis activity"/>
    <property type="evidence" value="ECO:0007669"/>
    <property type="project" value="InterPro"/>
</dbReference>
<dbReference type="PRINTS" id="PR00300">
    <property type="entry name" value="CLPPROTEASEA"/>
</dbReference>
<dbReference type="InterPro" id="IPR018368">
    <property type="entry name" value="ClpA/B_CS1"/>
</dbReference>
<dbReference type="AlphaFoldDB" id="A0A1G5AJQ5"/>
<dbReference type="CDD" id="cd19499">
    <property type="entry name" value="RecA-like_ClpB_Hsp104-like"/>
    <property type="match status" value="1"/>
</dbReference>
<dbReference type="Gene3D" id="1.10.8.60">
    <property type="match status" value="2"/>
</dbReference>
<evidence type="ECO:0000256" key="5">
    <source>
        <dbReference type="PROSITE-ProRule" id="PRU01251"/>
    </source>
</evidence>
<dbReference type="Pfam" id="PF17871">
    <property type="entry name" value="AAA_lid_9"/>
    <property type="match status" value="1"/>
</dbReference>
<keyword evidence="9" id="KW-1185">Reference proteome</keyword>
<dbReference type="PROSITE" id="PS51903">
    <property type="entry name" value="CLP_R"/>
    <property type="match status" value="1"/>
</dbReference>
<dbReference type="InterPro" id="IPR036628">
    <property type="entry name" value="Clp_N_dom_sf"/>
</dbReference>
<dbReference type="PANTHER" id="PTHR11638:SF18">
    <property type="entry name" value="HEAT SHOCK PROTEIN 104"/>
    <property type="match status" value="1"/>
</dbReference>
<feature type="compositionally biased region" description="Basic residues" evidence="6">
    <location>
        <begin position="826"/>
        <end position="847"/>
    </location>
</feature>
<dbReference type="RefSeq" id="WP_074461126.1">
    <property type="nucleotide sequence ID" value="NZ_FMUR01000003.1"/>
</dbReference>
<dbReference type="GO" id="GO:0005737">
    <property type="term" value="C:cytoplasm"/>
    <property type="evidence" value="ECO:0007669"/>
    <property type="project" value="TreeGrafter"/>
</dbReference>
<evidence type="ECO:0000313" key="9">
    <source>
        <dbReference type="Proteomes" id="UP000183047"/>
    </source>
</evidence>
<keyword evidence="8" id="KW-0645">Protease</keyword>
<dbReference type="InterPro" id="IPR019489">
    <property type="entry name" value="Clp_ATPase_C"/>
</dbReference>
<keyword evidence="3 8" id="KW-0067">ATP-binding</keyword>
<dbReference type="FunFam" id="3.40.50.300:FF:000010">
    <property type="entry name" value="Chaperone clpB 1, putative"/>
    <property type="match status" value="1"/>
</dbReference>
<evidence type="ECO:0000256" key="3">
    <source>
        <dbReference type="ARBA" id="ARBA00022840"/>
    </source>
</evidence>
<dbReference type="PROSITE" id="PS00870">
    <property type="entry name" value="CLPAB_1"/>
    <property type="match status" value="1"/>
</dbReference>
<dbReference type="Pfam" id="PF10431">
    <property type="entry name" value="ClpB_D2-small"/>
    <property type="match status" value="1"/>
</dbReference>
<dbReference type="SMART" id="SM01086">
    <property type="entry name" value="ClpB_D2-small"/>
    <property type="match status" value="1"/>
</dbReference>
<dbReference type="Pfam" id="PF02861">
    <property type="entry name" value="Clp_N"/>
    <property type="match status" value="1"/>
</dbReference>
<keyword evidence="8" id="KW-0378">Hydrolase</keyword>
<evidence type="ECO:0000256" key="2">
    <source>
        <dbReference type="ARBA" id="ARBA00022741"/>
    </source>
</evidence>
<keyword evidence="2" id="KW-0547">Nucleotide-binding</keyword>
<dbReference type="GO" id="GO:0005524">
    <property type="term" value="F:ATP binding"/>
    <property type="evidence" value="ECO:0007669"/>
    <property type="project" value="UniProtKB-KW"/>
</dbReference>
<dbReference type="Proteomes" id="UP000183047">
    <property type="component" value="Unassembled WGS sequence"/>
</dbReference>
<dbReference type="InterPro" id="IPR027417">
    <property type="entry name" value="P-loop_NTPase"/>
</dbReference>
<evidence type="ECO:0000313" key="8">
    <source>
        <dbReference type="EMBL" id="SCX78126.1"/>
    </source>
</evidence>
<dbReference type="GO" id="GO:0034605">
    <property type="term" value="P:cellular response to heat"/>
    <property type="evidence" value="ECO:0007669"/>
    <property type="project" value="TreeGrafter"/>
</dbReference>
<dbReference type="Pfam" id="PF07724">
    <property type="entry name" value="AAA_2"/>
    <property type="match status" value="1"/>
</dbReference>
<dbReference type="InterPro" id="IPR050130">
    <property type="entry name" value="ClpA_ClpB"/>
</dbReference>
<dbReference type="CDD" id="cd00009">
    <property type="entry name" value="AAA"/>
    <property type="match status" value="1"/>
</dbReference>
<feature type="region of interest" description="Disordered" evidence="6">
    <location>
        <begin position="826"/>
        <end position="861"/>
    </location>
</feature>
<dbReference type="Gene3D" id="1.10.1780.10">
    <property type="entry name" value="Clp, N-terminal domain"/>
    <property type="match status" value="1"/>
</dbReference>
<keyword evidence="4" id="KW-0143">Chaperone</keyword>
<dbReference type="OrthoDB" id="9803641at2"/>
<gene>
    <name evidence="8" type="ORF">SAMN02910451_00307</name>
</gene>
<dbReference type="InterPro" id="IPR001270">
    <property type="entry name" value="ClpA/B"/>
</dbReference>
<protein>
    <submittedName>
        <fullName evidence="8">ATP-dependent Clp protease ATP-binding subunit ClpC</fullName>
    </submittedName>
</protein>